<dbReference type="STRING" id="43064.SAMN04488086_10352"/>
<name>A0A1W1ICY3_9LACT</name>
<accession>A0A1W1ICY3</accession>
<dbReference type="OrthoDB" id="9922493at2"/>
<dbReference type="AlphaFoldDB" id="A0A1W1ICY3"/>
<sequence>MNANESENELTRVEVVLHNFNRAAIDTFLQAYGFETADDDWGRKIKVVLLIIDEVQQGVRNEEKCAKK</sequence>
<dbReference type="RefSeq" id="WP_086941728.1">
    <property type="nucleotide sequence ID" value="NZ_FONM01000003.1"/>
</dbReference>
<organism evidence="1 2">
    <name type="scientific">Trichococcus pasteurii</name>
    <dbReference type="NCBI Taxonomy" id="43064"/>
    <lineage>
        <taxon>Bacteria</taxon>
        <taxon>Bacillati</taxon>
        <taxon>Bacillota</taxon>
        <taxon>Bacilli</taxon>
        <taxon>Lactobacillales</taxon>
        <taxon>Carnobacteriaceae</taxon>
        <taxon>Trichococcus</taxon>
    </lineage>
</organism>
<proteinExistence type="predicted"/>
<gene>
    <name evidence="1" type="ORF">TPAS_528</name>
</gene>
<evidence type="ECO:0000313" key="1">
    <source>
        <dbReference type="EMBL" id="SLM50856.1"/>
    </source>
</evidence>
<reference evidence="2" key="1">
    <citation type="submission" date="2016-04" db="EMBL/GenBank/DDBJ databases">
        <authorList>
            <person name="Strepis N."/>
        </authorList>
    </citation>
    <scope>NUCLEOTIDE SEQUENCE [LARGE SCALE GENOMIC DNA]</scope>
</reference>
<protein>
    <submittedName>
        <fullName evidence="1">Uncharacterized protein</fullName>
    </submittedName>
</protein>
<dbReference type="EMBL" id="FWEY01000001">
    <property type="protein sequence ID" value="SLM50856.1"/>
    <property type="molecule type" value="Genomic_DNA"/>
</dbReference>
<evidence type="ECO:0000313" key="2">
    <source>
        <dbReference type="Proteomes" id="UP000195985"/>
    </source>
</evidence>
<dbReference type="Proteomes" id="UP000195985">
    <property type="component" value="Unassembled WGS sequence"/>
</dbReference>
<keyword evidence="2" id="KW-1185">Reference proteome</keyword>